<name>A0A1G1KQK1_9BACT</name>
<gene>
    <name evidence="7" type="ORF">A3G33_04510</name>
</gene>
<evidence type="ECO:0000259" key="6">
    <source>
        <dbReference type="Pfam" id="PF04085"/>
    </source>
</evidence>
<dbReference type="InterPro" id="IPR055342">
    <property type="entry name" value="MreC_beta-barrel_core"/>
</dbReference>
<dbReference type="InterPro" id="IPR007221">
    <property type="entry name" value="MreC"/>
</dbReference>
<protein>
    <recommendedName>
        <fullName evidence="2">Cell shape-determining protein MreC</fullName>
    </recommendedName>
    <alternativeName>
        <fullName evidence="4">Cell shape protein MreC</fullName>
    </alternativeName>
</protein>
<evidence type="ECO:0000256" key="3">
    <source>
        <dbReference type="ARBA" id="ARBA00022960"/>
    </source>
</evidence>
<evidence type="ECO:0000256" key="4">
    <source>
        <dbReference type="ARBA" id="ARBA00032089"/>
    </source>
</evidence>
<comment type="similarity">
    <text evidence="1">Belongs to the MreC family.</text>
</comment>
<dbReference type="PANTHER" id="PTHR34138">
    <property type="entry name" value="CELL SHAPE-DETERMINING PROTEIN MREC"/>
    <property type="match status" value="1"/>
</dbReference>
<dbReference type="EMBL" id="MHFR01000068">
    <property type="protein sequence ID" value="OGW95197.1"/>
    <property type="molecule type" value="Genomic_DNA"/>
</dbReference>
<dbReference type="InterPro" id="IPR042177">
    <property type="entry name" value="Cell/Rod_1"/>
</dbReference>
<proteinExistence type="inferred from homology"/>
<evidence type="ECO:0000256" key="5">
    <source>
        <dbReference type="SAM" id="Coils"/>
    </source>
</evidence>
<organism evidence="7 8">
    <name type="scientific">Candidatus Danuiimicrobium aquiferis</name>
    <dbReference type="NCBI Taxonomy" id="1801832"/>
    <lineage>
        <taxon>Bacteria</taxon>
        <taxon>Pseudomonadati</taxon>
        <taxon>Candidatus Omnitrophota</taxon>
        <taxon>Candidatus Danuiimicrobium</taxon>
    </lineage>
</organism>
<comment type="caution">
    <text evidence="7">The sequence shown here is derived from an EMBL/GenBank/DDBJ whole genome shotgun (WGS) entry which is preliminary data.</text>
</comment>
<dbReference type="PANTHER" id="PTHR34138:SF1">
    <property type="entry name" value="CELL SHAPE-DETERMINING PROTEIN MREC"/>
    <property type="match status" value="1"/>
</dbReference>
<dbReference type="Pfam" id="PF04085">
    <property type="entry name" value="MreC"/>
    <property type="match status" value="1"/>
</dbReference>
<reference evidence="7 8" key="1">
    <citation type="journal article" date="2016" name="Nat. Commun.">
        <title>Thousands of microbial genomes shed light on interconnected biogeochemical processes in an aquifer system.</title>
        <authorList>
            <person name="Anantharaman K."/>
            <person name="Brown C.T."/>
            <person name="Hug L.A."/>
            <person name="Sharon I."/>
            <person name="Castelle C.J."/>
            <person name="Probst A.J."/>
            <person name="Thomas B.C."/>
            <person name="Singh A."/>
            <person name="Wilkins M.J."/>
            <person name="Karaoz U."/>
            <person name="Brodie E.L."/>
            <person name="Williams K.H."/>
            <person name="Hubbard S.S."/>
            <person name="Banfield J.F."/>
        </authorList>
    </citation>
    <scope>NUCLEOTIDE SEQUENCE [LARGE SCALE GENOMIC DNA]</scope>
</reference>
<dbReference type="GO" id="GO:0005886">
    <property type="term" value="C:plasma membrane"/>
    <property type="evidence" value="ECO:0007669"/>
    <property type="project" value="TreeGrafter"/>
</dbReference>
<dbReference type="GO" id="GO:0008360">
    <property type="term" value="P:regulation of cell shape"/>
    <property type="evidence" value="ECO:0007669"/>
    <property type="project" value="UniProtKB-KW"/>
</dbReference>
<evidence type="ECO:0000313" key="7">
    <source>
        <dbReference type="EMBL" id="OGW95197.1"/>
    </source>
</evidence>
<evidence type="ECO:0000313" key="8">
    <source>
        <dbReference type="Proteomes" id="UP000178187"/>
    </source>
</evidence>
<dbReference type="PIRSF" id="PIRSF038471">
    <property type="entry name" value="MreC"/>
    <property type="match status" value="1"/>
</dbReference>
<dbReference type="InterPro" id="IPR042175">
    <property type="entry name" value="Cell/Rod_MreC_2"/>
</dbReference>
<dbReference type="Gene3D" id="2.40.10.350">
    <property type="entry name" value="Rod shape-determining protein MreC, domain 2"/>
    <property type="match status" value="1"/>
</dbReference>
<dbReference type="AlphaFoldDB" id="A0A1G1KQK1"/>
<dbReference type="NCBIfam" id="TIGR00219">
    <property type="entry name" value="mreC"/>
    <property type="match status" value="1"/>
</dbReference>
<evidence type="ECO:0000256" key="2">
    <source>
        <dbReference type="ARBA" id="ARBA00013855"/>
    </source>
</evidence>
<dbReference type="Gene3D" id="2.40.10.340">
    <property type="entry name" value="Rod shape-determining protein MreC, domain 1"/>
    <property type="match status" value="1"/>
</dbReference>
<feature type="coiled-coil region" evidence="5">
    <location>
        <begin position="65"/>
        <end position="102"/>
    </location>
</feature>
<keyword evidence="3" id="KW-0133">Cell shape</keyword>
<evidence type="ECO:0000256" key="1">
    <source>
        <dbReference type="ARBA" id="ARBA00009369"/>
    </source>
</evidence>
<accession>A0A1G1KQK1</accession>
<keyword evidence="5" id="KW-0175">Coiled coil</keyword>
<dbReference type="Proteomes" id="UP000178187">
    <property type="component" value="Unassembled WGS sequence"/>
</dbReference>
<feature type="domain" description="Rod shape-determining protein MreC beta-barrel core" evidence="6">
    <location>
        <begin position="118"/>
        <end position="263"/>
    </location>
</feature>
<sequence length="265" mass="29742">MRFKYNIFFVIVFLLPICLGILGVTFPKAIDEVRIFSTQITLPIFKTQATVIRWFRDQGQHLLEWAHLSQENDQLKRKVQELENELNSVSMLKKENERLTALLDLKSRNTGPSIPALVVGRDPSNWSNFIVIDKGKKDKIYVNTVLVHPEGLVGKVISAGKNSARAILLTDSQSRVSALDERTRDVGLVEGEGSAMLKMTFLDYNSQIQVGDLIVSAGLGGVYPKGIPIGRVTMVSEEKNRLMLYAYVKPFVSFSKLEEVLCVNK</sequence>